<name>A0A2V1DHR8_9PLEO</name>
<evidence type="ECO:0000313" key="2">
    <source>
        <dbReference type="Proteomes" id="UP000244855"/>
    </source>
</evidence>
<protein>
    <recommendedName>
        <fullName evidence="3">Aminoglycoside phosphotransferase domain-containing protein</fullName>
    </recommendedName>
</protein>
<dbReference type="EMBL" id="KZ805430">
    <property type="protein sequence ID" value="PVH97712.1"/>
    <property type="molecule type" value="Genomic_DNA"/>
</dbReference>
<accession>A0A2V1DHR8</accession>
<dbReference type="SUPFAM" id="SSF56112">
    <property type="entry name" value="Protein kinase-like (PK-like)"/>
    <property type="match status" value="1"/>
</dbReference>
<reference evidence="1 2" key="1">
    <citation type="journal article" date="2018" name="Sci. Rep.">
        <title>Comparative genomics provides insights into the lifestyle and reveals functional heterogeneity of dark septate endophytic fungi.</title>
        <authorList>
            <person name="Knapp D.G."/>
            <person name="Nemeth J.B."/>
            <person name="Barry K."/>
            <person name="Hainaut M."/>
            <person name="Henrissat B."/>
            <person name="Johnson J."/>
            <person name="Kuo A."/>
            <person name="Lim J.H.P."/>
            <person name="Lipzen A."/>
            <person name="Nolan M."/>
            <person name="Ohm R.A."/>
            <person name="Tamas L."/>
            <person name="Grigoriev I.V."/>
            <person name="Spatafora J.W."/>
            <person name="Nagy L.G."/>
            <person name="Kovacs G.M."/>
        </authorList>
    </citation>
    <scope>NUCLEOTIDE SEQUENCE [LARGE SCALE GENOMIC DNA]</scope>
    <source>
        <strain evidence="1 2">DSE2036</strain>
    </source>
</reference>
<evidence type="ECO:0000313" key="1">
    <source>
        <dbReference type="EMBL" id="PVH97712.1"/>
    </source>
</evidence>
<gene>
    <name evidence="1" type="ORF">DM02DRAFT_616350</name>
</gene>
<dbReference type="PANTHER" id="PTHR21310:SF59">
    <property type="entry name" value="AMINOGLYCOSIDE PHOSPHOTRANSFERASE DOMAIN-CONTAINING PROTEIN"/>
    <property type="match status" value="1"/>
</dbReference>
<organism evidence="1 2">
    <name type="scientific">Periconia macrospinosa</name>
    <dbReference type="NCBI Taxonomy" id="97972"/>
    <lineage>
        <taxon>Eukaryota</taxon>
        <taxon>Fungi</taxon>
        <taxon>Dikarya</taxon>
        <taxon>Ascomycota</taxon>
        <taxon>Pezizomycotina</taxon>
        <taxon>Dothideomycetes</taxon>
        <taxon>Pleosporomycetidae</taxon>
        <taxon>Pleosporales</taxon>
        <taxon>Massarineae</taxon>
        <taxon>Periconiaceae</taxon>
        <taxon>Periconia</taxon>
    </lineage>
</organism>
<dbReference type="Proteomes" id="UP000244855">
    <property type="component" value="Unassembled WGS sequence"/>
</dbReference>
<evidence type="ECO:0008006" key="3">
    <source>
        <dbReference type="Google" id="ProtNLM"/>
    </source>
</evidence>
<dbReference type="InterPro" id="IPR051678">
    <property type="entry name" value="AGP_Transferase"/>
</dbReference>
<keyword evidence="2" id="KW-1185">Reference proteome</keyword>
<dbReference type="InterPro" id="IPR011009">
    <property type="entry name" value="Kinase-like_dom_sf"/>
</dbReference>
<proteinExistence type="predicted"/>
<dbReference type="OrthoDB" id="5210591at2759"/>
<dbReference type="AlphaFoldDB" id="A0A2V1DHR8"/>
<dbReference type="PANTHER" id="PTHR21310">
    <property type="entry name" value="AMINOGLYCOSIDE PHOSPHOTRANSFERASE-RELATED-RELATED"/>
    <property type="match status" value="1"/>
</dbReference>
<feature type="non-terminal residue" evidence="1">
    <location>
        <position position="351"/>
    </location>
</feature>
<dbReference type="Gene3D" id="3.30.200.20">
    <property type="entry name" value="Phosphorylase Kinase, domain 1"/>
    <property type="match status" value="1"/>
</dbReference>
<sequence length="351" mass="39170">MHLPPLDIFSCSESTSLYSTVTSTLPLPTASATSRSAATSTLTAIQNLIQDVIQSSNSNSQPTERLEGQFHHVQLAKLANGDALMLKYPSSFSIRSLRHEVQSLETEYRTLLTLQEYTQLPVPEIVDYDSTGYSFGSPFLLTAHRPGIRLSEALPYISATEKKSIDRVLGYTICALASLSSSQFGPITQVFERSGSASWREAFLTLFESALRDAEDMLITLPYEFLRRCIDQHIHSLDYITEPKLVALDICNPEKVLVDENTKQVTCLLGLSNVIWGDPLMNDAIANGNDDFRQGYQSLFPEQEGDHVRQSIYAVYRAVVQIVTHHYRPHSGIDELDARRSMAHALNELAL</sequence>